<feature type="region of interest" description="Disordered" evidence="7">
    <location>
        <begin position="182"/>
        <end position="209"/>
    </location>
</feature>
<evidence type="ECO:0000256" key="1">
    <source>
        <dbReference type="ARBA" id="ARBA00004123"/>
    </source>
</evidence>
<keyword evidence="4" id="KW-0805">Transcription regulation</keyword>
<protein>
    <recommendedName>
        <fullName evidence="3">Transcription initiation factor TFIID subunit 8</fullName>
    </recommendedName>
</protein>
<evidence type="ECO:0000256" key="5">
    <source>
        <dbReference type="ARBA" id="ARBA00023163"/>
    </source>
</evidence>
<feature type="region of interest" description="Disordered" evidence="7">
    <location>
        <begin position="1"/>
        <end position="46"/>
    </location>
</feature>
<dbReference type="KEGG" id="sapo:SAPIO_CDS8540"/>
<evidence type="ECO:0000313" key="10">
    <source>
        <dbReference type="EMBL" id="KEZ40619.1"/>
    </source>
</evidence>
<dbReference type="RefSeq" id="XP_016640418.1">
    <property type="nucleotide sequence ID" value="XM_016790155.1"/>
</dbReference>
<dbReference type="EMBL" id="JOWA01000121">
    <property type="protein sequence ID" value="KEZ40619.1"/>
    <property type="molecule type" value="Genomic_DNA"/>
</dbReference>
<reference evidence="10 11" key="1">
    <citation type="journal article" date="2014" name="Genome Announc.">
        <title>Draft genome sequence of the pathogenic fungus Scedosporium apiospermum.</title>
        <authorList>
            <person name="Vandeputte P."/>
            <person name="Ghamrawi S."/>
            <person name="Rechenmann M."/>
            <person name="Iltis A."/>
            <person name="Giraud S."/>
            <person name="Fleury M."/>
            <person name="Thornton C."/>
            <person name="Delhaes L."/>
            <person name="Meyer W."/>
            <person name="Papon N."/>
            <person name="Bouchara J.P."/>
        </authorList>
    </citation>
    <scope>NUCLEOTIDE SEQUENCE [LARGE SCALE GENOMIC DNA]</scope>
    <source>
        <strain evidence="10 11">IHEM 14462</strain>
    </source>
</reference>
<evidence type="ECO:0000259" key="8">
    <source>
        <dbReference type="Pfam" id="PF07524"/>
    </source>
</evidence>
<dbReference type="GeneID" id="27727612"/>
<evidence type="ECO:0000259" key="9">
    <source>
        <dbReference type="Pfam" id="PF10406"/>
    </source>
</evidence>
<dbReference type="OMA" id="HDWIYAL"/>
<comment type="caution">
    <text evidence="10">The sequence shown here is derived from an EMBL/GenBank/DDBJ whole genome shotgun (WGS) entry which is preliminary data.</text>
</comment>
<evidence type="ECO:0000256" key="6">
    <source>
        <dbReference type="ARBA" id="ARBA00023242"/>
    </source>
</evidence>
<dbReference type="GO" id="GO:0046982">
    <property type="term" value="F:protein heterodimerization activity"/>
    <property type="evidence" value="ECO:0007669"/>
    <property type="project" value="InterPro"/>
</dbReference>
<sequence length="320" mass="35773">MSSNSGIRTSPDGDVEMEMDPKISVDSEPAPAPSGNSDRRQSLTPTAVMVTHPRPVDLAHTGLKRSIAVALDYVGFDSADSVAMESFALAVEEYLQSLIEALKHQALSARREQPNPADFETILRTFNLPIDSLKPHARHPIPKNLLVPKTKNISVPRGSYLRPLPTLSEELSGKPEKESKEYIPSQFPEFPSRHTFVSTPREEARDKKDPNLMREEVSKAAKQGEDALRGLLRASKVRQQKEVRSQTQRYPASRERYKLWEHAMERMMKSRDGLSALKDSTSEKPLGDQIANASMIVNSATESHRREGVRSTRRPAARTT</sequence>
<dbReference type="InterPro" id="IPR006565">
    <property type="entry name" value="BTP"/>
</dbReference>
<evidence type="ECO:0000256" key="3">
    <source>
        <dbReference type="ARBA" id="ARBA00017307"/>
    </source>
</evidence>
<feature type="domain" description="Transcription factor TFIID subunit 8 C-terminal" evidence="9">
    <location>
        <begin position="182"/>
        <end position="231"/>
    </location>
</feature>
<dbReference type="OrthoDB" id="2193813at2759"/>
<dbReference type="Pfam" id="PF07524">
    <property type="entry name" value="Bromo_TP"/>
    <property type="match status" value="1"/>
</dbReference>
<proteinExistence type="inferred from homology"/>
<dbReference type="PANTHER" id="PTHR46469">
    <property type="entry name" value="TRANSCRIPTION INITIATION FACTOR TFIID SUBUNIT 8"/>
    <property type="match status" value="1"/>
</dbReference>
<dbReference type="HOGENOM" id="CLU_026584_1_0_1"/>
<dbReference type="CDD" id="cd08049">
    <property type="entry name" value="TAF8"/>
    <property type="match status" value="1"/>
</dbReference>
<feature type="compositionally biased region" description="Basic residues" evidence="7">
    <location>
        <begin position="311"/>
        <end position="320"/>
    </location>
</feature>
<comment type="subcellular location">
    <subcellularLocation>
        <location evidence="1">Nucleus</location>
    </subcellularLocation>
</comment>
<dbReference type="InterPro" id="IPR019473">
    <property type="entry name" value="TFIID_su8_C"/>
</dbReference>
<name>A0A084FZV7_PSEDA</name>
<dbReference type="GO" id="GO:0006367">
    <property type="term" value="P:transcription initiation at RNA polymerase II promoter"/>
    <property type="evidence" value="ECO:0007669"/>
    <property type="project" value="TreeGrafter"/>
</dbReference>
<accession>A0A084FZV7</accession>
<organism evidence="10 11">
    <name type="scientific">Pseudallescheria apiosperma</name>
    <name type="common">Scedosporium apiospermum</name>
    <dbReference type="NCBI Taxonomy" id="563466"/>
    <lineage>
        <taxon>Eukaryota</taxon>
        <taxon>Fungi</taxon>
        <taxon>Dikarya</taxon>
        <taxon>Ascomycota</taxon>
        <taxon>Pezizomycotina</taxon>
        <taxon>Sordariomycetes</taxon>
        <taxon>Hypocreomycetidae</taxon>
        <taxon>Microascales</taxon>
        <taxon>Microascaceae</taxon>
        <taxon>Scedosporium</taxon>
    </lineage>
</organism>
<dbReference type="Proteomes" id="UP000028545">
    <property type="component" value="Unassembled WGS sequence"/>
</dbReference>
<evidence type="ECO:0000313" key="11">
    <source>
        <dbReference type="Proteomes" id="UP000028545"/>
    </source>
</evidence>
<keyword evidence="11" id="KW-1185">Reference proteome</keyword>
<dbReference type="AlphaFoldDB" id="A0A084FZV7"/>
<dbReference type="InterPro" id="IPR009072">
    <property type="entry name" value="Histone-fold"/>
</dbReference>
<dbReference type="Pfam" id="PF10406">
    <property type="entry name" value="TAF8_C"/>
    <property type="match status" value="1"/>
</dbReference>
<feature type="region of interest" description="Disordered" evidence="7">
    <location>
        <begin position="297"/>
        <end position="320"/>
    </location>
</feature>
<dbReference type="GO" id="GO:0005669">
    <property type="term" value="C:transcription factor TFIID complex"/>
    <property type="evidence" value="ECO:0007669"/>
    <property type="project" value="InterPro"/>
</dbReference>
<evidence type="ECO:0000256" key="7">
    <source>
        <dbReference type="SAM" id="MobiDB-lite"/>
    </source>
</evidence>
<dbReference type="VEuPathDB" id="FungiDB:SAPIO_CDS8540"/>
<gene>
    <name evidence="10" type="ORF">SAPIO_CDS8540</name>
</gene>
<comment type="similarity">
    <text evidence="2">Belongs to the TAF8 family.</text>
</comment>
<evidence type="ECO:0000256" key="2">
    <source>
        <dbReference type="ARBA" id="ARBA00008767"/>
    </source>
</evidence>
<feature type="region of interest" description="Disordered" evidence="7">
    <location>
        <begin position="273"/>
        <end position="292"/>
    </location>
</feature>
<dbReference type="PANTHER" id="PTHR46469:SF1">
    <property type="entry name" value="TRANSCRIPTION INITIATION FACTOR TFIID SUBUNIT 8"/>
    <property type="match status" value="1"/>
</dbReference>
<keyword evidence="5" id="KW-0804">Transcription</keyword>
<dbReference type="InterPro" id="IPR037818">
    <property type="entry name" value="TAF8"/>
</dbReference>
<feature type="compositionally biased region" description="Basic and acidic residues" evidence="7">
    <location>
        <begin position="200"/>
        <end position="209"/>
    </location>
</feature>
<dbReference type="Gene3D" id="1.10.20.10">
    <property type="entry name" value="Histone, subunit A"/>
    <property type="match status" value="1"/>
</dbReference>
<keyword evidence="6" id="KW-0539">Nucleus</keyword>
<evidence type="ECO:0000256" key="4">
    <source>
        <dbReference type="ARBA" id="ARBA00023015"/>
    </source>
</evidence>
<feature type="domain" description="Bromodomain associated" evidence="8">
    <location>
        <begin position="58"/>
        <end position="128"/>
    </location>
</feature>
<dbReference type="CDD" id="cd00076">
    <property type="entry name" value="HFD_SF"/>
    <property type="match status" value="1"/>
</dbReference>